<gene>
    <name evidence="4" type="ORF">CYR32_18015</name>
</gene>
<sequence>MKNLKTALVALALTTASFGAFAAQQVDHAPAGEQPVGTVSARSLNLSDLESRLAQKADEQGATSYRIISASGNNHLYGNAELYK</sequence>
<protein>
    <submittedName>
        <fullName evidence="4">Multiple stress resistance protein BhsA</fullName>
    </submittedName>
</protein>
<evidence type="ECO:0000313" key="5">
    <source>
        <dbReference type="Proteomes" id="UP000234503"/>
    </source>
</evidence>
<dbReference type="PANTHER" id="PTHR34156">
    <property type="entry name" value="OUTER MEMBRANE PROTEIN-RELATED-RELATED"/>
    <property type="match status" value="1"/>
</dbReference>
<feature type="signal peptide" evidence="2">
    <location>
        <begin position="1"/>
        <end position="22"/>
    </location>
</feature>
<keyword evidence="1 2" id="KW-0732">Signal</keyword>
<proteinExistence type="predicted"/>
<organism evidence="4 5">
    <name type="scientific">Chimaeribacter coloradensis</name>
    <dbReference type="NCBI Taxonomy" id="2060068"/>
    <lineage>
        <taxon>Bacteria</taxon>
        <taxon>Pseudomonadati</taxon>
        <taxon>Pseudomonadota</taxon>
        <taxon>Gammaproteobacteria</taxon>
        <taxon>Enterobacterales</taxon>
        <taxon>Yersiniaceae</taxon>
        <taxon>Chimaeribacter</taxon>
    </lineage>
</organism>
<dbReference type="Gene3D" id="3.30.1660.10">
    <property type="entry name" value="Flavin-binding protein dodecin"/>
    <property type="match status" value="1"/>
</dbReference>
<dbReference type="SUPFAM" id="SSF159871">
    <property type="entry name" value="YdgH-like"/>
    <property type="match status" value="1"/>
</dbReference>
<evidence type="ECO:0000259" key="3">
    <source>
        <dbReference type="Pfam" id="PF07338"/>
    </source>
</evidence>
<dbReference type="AlphaFoldDB" id="A0A2N5DVB2"/>
<evidence type="ECO:0000313" key="4">
    <source>
        <dbReference type="EMBL" id="PLR30896.1"/>
    </source>
</evidence>
<dbReference type="Proteomes" id="UP000234503">
    <property type="component" value="Unassembled WGS sequence"/>
</dbReference>
<evidence type="ECO:0000256" key="2">
    <source>
        <dbReference type="SAM" id="SignalP"/>
    </source>
</evidence>
<dbReference type="RefSeq" id="WP_101826539.1">
    <property type="nucleotide sequence ID" value="NZ_PJZH01000027.1"/>
</dbReference>
<comment type="caution">
    <text evidence="4">The sequence shown here is derived from an EMBL/GenBank/DDBJ whole genome shotgun (WGS) entry which is preliminary data.</text>
</comment>
<dbReference type="Pfam" id="PF07338">
    <property type="entry name" value="YdgH_BhsA-like"/>
    <property type="match status" value="1"/>
</dbReference>
<dbReference type="InterPro" id="IPR010854">
    <property type="entry name" value="YdgH/BhsA/McbA-like_dom"/>
</dbReference>
<dbReference type="InterPro" id="IPR036275">
    <property type="entry name" value="YdgH-like_sf"/>
</dbReference>
<reference evidence="4 5" key="1">
    <citation type="submission" date="2017-12" db="EMBL/GenBank/DDBJ databases">
        <title>Characterization of six clinical isolates of Enterochimera gen. nov., a novel genus of the Yersiniaciae family and the three species Enterochimera arupensis sp. nov., Enterochimera coloradensis sp. nov, and Enterochimera californica sp. nov.</title>
        <authorList>
            <person name="Rossi A."/>
            <person name="Fisher M."/>
        </authorList>
    </citation>
    <scope>NUCLEOTIDE SEQUENCE [LARGE SCALE GENOMIC DNA]</scope>
    <source>
        <strain evidence="5">2016-Iso4</strain>
    </source>
</reference>
<feature type="domain" description="YdgH/BhsA/McbA-like" evidence="3">
    <location>
        <begin position="34"/>
        <end position="84"/>
    </location>
</feature>
<keyword evidence="5" id="KW-1185">Reference proteome</keyword>
<dbReference type="InterPro" id="IPR051096">
    <property type="entry name" value="BhsA/McbA_stress_biofilm_assoc"/>
</dbReference>
<evidence type="ECO:0000256" key="1">
    <source>
        <dbReference type="ARBA" id="ARBA00022729"/>
    </source>
</evidence>
<dbReference type="NCBIfam" id="NF047859">
    <property type="entry name" value="StressCuResBhsA"/>
    <property type="match status" value="1"/>
</dbReference>
<accession>A0A2N5DVB2</accession>
<name>A0A2N5DVB2_9GAMM</name>
<dbReference type="EMBL" id="PJZH01000027">
    <property type="protein sequence ID" value="PLR30896.1"/>
    <property type="molecule type" value="Genomic_DNA"/>
</dbReference>
<feature type="chain" id="PRO_5014769102" evidence="2">
    <location>
        <begin position="23"/>
        <end position="84"/>
    </location>
</feature>
<dbReference type="InterPro" id="IPR025543">
    <property type="entry name" value="Dodecin-like"/>
</dbReference>
<dbReference type="OrthoDB" id="6505415at2"/>